<dbReference type="PROSITE" id="PS51257">
    <property type="entry name" value="PROKAR_LIPOPROTEIN"/>
    <property type="match status" value="1"/>
</dbReference>
<dbReference type="Pfam" id="PF03724">
    <property type="entry name" value="META"/>
    <property type="match status" value="2"/>
</dbReference>
<feature type="domain" description="DUF306" evidence="3">
    <location>
        <begin position="153"/>
        <end position="263"/>
    </location>
</feature>
<gene>
    <name evidence="4" type="ORF">B0T46_03980</name>
</gene>
<evidence type="ECO:0000256" key="2">
    <source>
        <dbReference type="SAM" id="SignalP"/>
    </source>
</evidence>
<dbReference type="RefSeq" id="WP_077115058.1">
    <property type="nucleotide sequence ID" value="NZ_LOKT01000004.1"/>
</dbReference>
<dbReference type="InterPro" id="IPR053147">
    <property type="entry name" value="Hsp_HslJ-like"/>
</dbReference>
<reference evidence="4 5" key="1">
    <citation type="journal article" date="2016" name="Antonie Van Leeuwenhoek">
        <title>Nocardia donostiensis sp. nov., isolated from human respiratory specimens.</title>
        <authorList>
            <person name="Ercibengoa M."/>
            <person name="Bell M."/>
            <person name="Marimon J.M."/>
            <person name="Humrighouse B."/>
            <person name="Klenk H.P."/>
            <person name="Potter G."/>
            <person name="Perez-Trallero E."/>
        </authorList>
    </citation>
    <scope>NUCLEOTIDE SEQUENCE [LARGE SCALE GENOMIC DNA]</scope>
    <source>
        <strain evidence="4 5">X1655</strain>
    </source>
</reference>
<evidence type="ECO:0000256" key="1">
    <source>
        <dbReference type="SAM" id="MobiDB-lite"/>
    </source>
</evidence>
<name>A0A1V2TL34_9NOCA</name>
<evidence type="ECO:0000313" key="4">
    <source>
        <dbReference type="EMBL" id="ONM50240.1"/>
    </source>
</evidence>
<dbReference type="InterPro" id="IPR038670">
    <property type="entry name" value="HslJ-like_sf"/>
</dbReference>
<accession>A0A1V2TL34</accession>
<organism evidence="4 5">
    <name type="scientific">Nocardia donostiensis</name>
    <dbReference type="NCBI Taxonomy" id="1538463"/>
    <lineage>
        <taxon>Bacteria</taxon>
        <taxon>Bacillati</taxon>
        <taxon>Actinomycetota</taxon>
        <taxon>Actinomycetes</taxon>
        <taxon>Mycobacteriales</taxon>
        <taxon>Nocardiaceae</taxon>
        <taxon>Nocardia</taxon>
    </lineage>
</organism>
<dbReference type="InterPro" id="IPR005184">
    <property type="entry name" value="DUF306_Meta_HslJ"/>
</dbReference>
<feature type="signal peptide" evidence="2">
    <location>
        <begin position="1"/>
        <end position="22"/>
    </location>
</feature>
<keyword evidence="5" id="KW-1185">Reference proteome</keyword>
<feature type="chain" id="PRO_5039319030" description="DUF306 domain-containing protein" evidence="2">
    <location>
        <begin position="23"/>
        <end position="269"/>
    </location>
</feature>
<feature type="domain" description="DUF306" evidence="3">
    <location>
        <begin position="43"/>
        <end position="142"/>
    </location>
</feature>
<dbReference type="EMBL" id="MUMY01000002">
    <property type="protein sequence ID" value="ONM50240.1"/>
    <property type="molecule type" value="Genomic_DNA"/>
</dbReference>
<dbReference type="STRING" id="1538463.B0T36_08075"/>
<sequence>MSANWLRWGPVLAITLAAVTLAVGTACTEDSGEKGEEPATPMGRTFVSTEVQGPPIPGGGPLKLTFRDDRISGSAGCNTHSGSVELADHKVAVSDLAGTLMGCPGERRHADEWLVGLLSSTPSWELDDSTLILRNDESTVTMLDQRVVNPDRPLRGTTWTVNALLTPDAHIRSRTIEESKPTLTIAEDGALSGSTGCNDITGQATVTETSDGTEIAFRVATTETMCPPEVMEVEQAVLRALDGTVRATIESDTLTLRNANGYGLELRAQ</sequence>
<dbReference type="AlphaFoldDB" id="A0A1V2TL34"/>
<comment type="caution">
    <text evidence="4">The sequence shown here is derived from an EMBL/GenBank/DDBJ whole genome shotgun (WGS) entry which is preliminary data.</text>
</comment>
<dbReference type="OrthoDB" id="507754at2"/>
<evidence type="ECO:0000313" key="5">
    <source>
        <dbReference type="Proteomes" id="UP000188836"/>
    </source>
</evidence>
<evidence type="ECO:0000259" key="3">
    <source>
        <dbReference type="Pfam" id="PF03724"/>
    </source>
</evidence>
<dbReference type="Gene3D" id="2.40.128.270">
    <property type="match status" value="2"/>
</dbReference>
<dbReference type="Proteomes" id="UP000188836">
    <property type="component" value="Unassembled WGS sequence"/>
</dbReference>
<dbReference type="PANTHER" id="PTHR35535">
    <property type="entry name" value="HEAT SHOCK PROTEIN HSLJ"/>
    <property type="match status" value="1"/>
</dbReference>
<protein>
    <recommendedName>
        <fullName evidence="3">DUF306 domain-containing protein</fullName>
    </recommendedName>
</protein>
<keyword evidence="2" id="KW-0732">Signal</keyword>
<dbReference type="PANTHER" id="PTHR35535:SF2">
    <property type="entry name" value="DUF306 DOMAIN-CONTAINING PROTEIN"/>
    <property type="match status" value="1"/>
</dbReference>
<proteinExistence type="predicted"/>
<feature type="region of interest" description="Disordered" evidence="1">
    <location>
        <begin position="29"/>
        <end position="54"/>
    </location>
</feature>